<feature type="compositionally biased region" description="Pro residues" evidence="1">
    <location>
        <begin position="96"/>
        <end position="112"/>
    </location>
</feature>
<proteinExistence type="predicted"/>
<dbReference type="Proteomes" id="UP000886653">
    <property type="component" value="Unassembled WGS sequence"/>
</dbReference>
<sequence>MTPANISDGNQTVSIICASPPLLKPTPIRPVCRRAIEAQAAQLASFPNHHVVSSERRPGLLRASTLDGRSLDDVIAAARRASSTERGRVTYSEYHPPQPAHPYQPRPGPGPGPERRDSWHTNSTDRSSSQSGIRRSFDDGPQYAYYQRQYRSDTPYGLRSA</sequence>
<dbReference type="AlphaFoldDB" id="A0A9P6N7K9"/>
<dbReference type="OrthoDB" id="2503785at2759"/>
<accession>A0A9P6N7K9</accession>
<feature type="compositionally biased region" description="Polar residues" evidence="1">
    <location>
        <begin position="120"/>
        <end position="133"/>
    </location>
</feature>
<keyword evidence="3" id="KW-1185">Reference proteome</keyword>
<evidence type="ECO:0000313" key="2">
    <source>
        <dbReference type="EMBL" id="KAG0140788.1"/>
    </source>
</evidence>
<gene>
    <name evidence="2" type="ORF">CROQUDRAFT_674455</name>
</gene>
<reference evidence="2" key="1">
    <citation type="submission" date="2013-11" db="EMBL/GenBank/DDBJ databases">
        <title>Genome sequence of the fusiform rust pathogen reveals effectors for host alternation and coevolution with pine.</title>
        <authorList>
            <consortium name="DOE Joint Genome Institute"/>
            <person name="Smith K."/>
            <person name="Pendleton A."/>
            <person name="Kubisiak T."/>
            <person name="Anderson C."/>
            <person name="Salamov A."/>
            <person name="Aerts A."/>
            <person name="Riley R."/>
            <person name="Clum A."/>
            <person name="Lindquist E."/>
            <person name="Ence D."/>
            <person name="Campbell M."/>
            <person name="Kronenberg Z."/>
            <person name="Feau N."/>
            <person name="Dhillon B."/>
            <person name="Hamelin R."/>
            <person name="Burleigh J."/>
            <person name="Smith J."/>
            <person name="Yandell M."/>
            <person name="Nelson C."/>
            <person name="Grigoriev I."/>
            <person name="Davis J."/>
        </authorList>
    </citation>
    <scope>NUCLEOTIDE SEQUENCE</scope>
    <source>
        <strain evidence="2">G11</strain>
    </source>
</reference>
<protein>
    <submittedName>
        <fullName evidence="2">Uncharacterized protein</fullName>
    </submittedName>
</protein>
<feature type="region of interest" description="Disordered" evidence="1">
    <location>
        <begin position="79"/>
        <end position="161"/>
    </location>
</feature>
<dbReference type="EMBL" id="MU167419">
    <property type="protein sequence ID" value="KAG0140788.1"/>
    <property type="molecule type" value="Genomic_DNA"/>
</dbReference>
<name>A0A9P6N7K9_9BASI</name>
<organism evidence="2 3">
    <name type="scientific">Cronartium quercuum f. sp. fusiforme G11</name>
    <dbReference type="NCBI Taxonomy" id="708437"/>
    <lineage>
        <taxon>Eukaryota</taxon>
        <taxon>Fungi</taxon>
        <taxon>Dikarya</taxon>
        <taxon>Basidiomycota</taxon>
        <taxon>Pucciniomycotina</taxon>
        <taxon>Pucciniomycetes</taxon>
        <taxon>Pucciniales</taxon>
        <taxon>Coleosporiaceae</taxon>
        <taxon>Cronartium</taxon>
    </lineage>
</organism>
<evidence type="ECO:0000256" key="1">
    <source>
        <dbReference type="SAM" id="MobiDB-lite"/>
    </source>
</evidence>
<evidence type="ECO:0000313" key="3">
    <source>
        <dbReference type="Proteomes" id="UP000886653"/>
    </source>
</evidence>
<comment type="caution">
    <text evidence="2">The sequence shown here is derived from an EMBL/GenBank/DDBJ whole genome shotgun (WGS) entry which is preliminary data.</text>
</comment>